<evidence type="ECO:0000256" key="2">
    <source>
        <dbReference type="ARBA" id="ARBA00022605"/>
    </source>
</evidence>
<comment type="pathway">
    <text evidence="1 7">Amino-acid biosynthesis; L-proline biosynthesis; L-glutamate 5-semialdehyde from L-glutamate: step 2/2.</text>
</comment>
<dbReference type="EMBL" id="LQNT01000001">
    <property type="protein sequence ID" value="KZE39909.1"/>
    <property type="molecule type" value="Genomic_DNA"/>
</dbReference>
<dbReference type="PANTHER" id="PTHR11063">
    <property type="entry name" value="GLUTAMATE SEMIALDEHYDE DEHYDROGENASE"/>
    <property type="match status" value="1"/>
</dbReference>
<dbReference type="Pfam" id="PF00171">
    <property type="entry name" value="Aldedh"/>
    <property type="match status" value="1"/>
</dbReference>
<dbReference type="Proteomes" id="UP000076490">
    <property type="component" value="Unassembled WGS sequence"/>
</dbReference>
<dbReference type="HAMAP" id="MF_00412">
    <property type="entry name" value="ProA"/>
    <property type="match status" value="1"/>
</dbReference>
<dbReference type="FunFam" id="3.40.309.10:FF:000006">
    <property type="entry name" value="Gamma-glutamyl phosphate reductase"/>
    <property type="match status" value="1"/>
</dbReference>
<keyword evidence="2 7" id="KW-0028">Amino-acid biosynthesis</keyword>
<name>A0A165HGX1_9BACL</name>
<organism evidence="9 10">
    <name type="scientific">Bhargavaea cecembensis</name>
    <dbReference type="NCBI Taxonomy" id="394098"/>
    <lineage>
        <taxon>Bacteria</taxon>
        <taxon>Bacillati</taxon>
        <taxon>Bacillota</taxon>
        <taxon>Bacilli</taxon>
        <taxon>Bacillales</taxon>
        <taxon>Caryophanaceae</taxon>
        <taxon>Bhargavaea</taxon>
    </lineage>
</organism>
<dbReference type="SUPFAM" id="SSF53720">
    <property type="entry name" value="ALDH-like"/>
    <property type="match status" value="1"/>
</dbReference>
<evidence type="ECO:0000256" key="7">
    <source>
        <dbReference type="HAMAP-Rule" id="MF_00412"/>
    </source>
</evidence>
<evidence type="ECO:0000313" key="9">
    <source>
        <dbReference type="EMBL" id="KZE39909.1"/>
    </source>
</evidence>
<feature type="domain" description="Aldehyde dehydrogenase" evidence="8">
    <location>
        <begin position="101"/>
        <end position="274"/>
    </location>
</feature>
<sequence length="420" mass="44473">MTNVQITQADELQTKGEKAKHAASIMGGLTTPVKDEALKAISAGLLSNTPSIIEANHADLEAGREAGLSDSLLDRLMLDEGRIKAMADALIDLTKLTDPVGQVLEEWERPNGLKLSTVRVPLGVVGIIYEARPNVTVDAAALCLKTGNAVILRGSSSAIHSNKALVSVIREAIATAGLPEDAVQLVEDTSRETAARLFKMNDVLDVLIPRGSANLIRTVVDNATVPVIETGAGNCHVYIDETADKDMAISIAVNAKTQRPSVCNAAEKILIHQNWPHTADLVAALQWEGVVVHGDDAVVHLADGVLVATDEDWGLEYLDLEVAVKIVASTEEAIAHINTYGTRHSEAIVTSSLPDAAKFQLGVDAAAVYHNASTRFTDGFEFGFGAELGISTQKLHARGPMGLPALTSVKTLISGHGQCK</sequence>
<dbReference type="EC" id="1.2.1.41" evidence="7"/>
<dbReference type="NCBIfam" id="TIGR00407">
    <property type="entry name" value="proA"/>
    <property type="match status" value="1"/>
</dbReference>
<comment type="function">
    <text evidence="7">Catalyzes the NADPH-dependent reduction of L-glutamate 5-phosphate into L-glutamate 5-semialdehyde and phosphate. The product spontaneously undergoes cyclization to form 1-pyrroline-5-carboxylate.</text>
</comment>
<comment type="similarity">
    <text evidence="7">Belongs to the gamma-glutamyl phosphate reductase family.</text>
</comment>
<dbReference type="OrthoDB" id="9809970at2"/>
<dbReference type="InterPro" id="IPR000965">
    <property type="entry name" value="GPR_dom"/>
</dbReference>
<comment type="catalytic activity">
    <reaction evidence="6 7">
        <text>L-glutamate 5-semialdehyde + phosphate + NADP(+) = L-glutamyl 5-phosphate + NADPH + H(+)</text>
        <dbReference type="Rhea" id="RHEA:19541"/>
        <dbReference type="ChEBI" id="CHEBI:15378"/>
        <dbReference type="ChEBI" id="CHEBI:43474"/>
        <dbReference type="ChEBI" id="CHEBI:57783"/>
        <dbReference type="ChEBI" id="CHEBI:58066"/>
        <dbReference type="ChEBI" id="CHEBI:58274"/>
        <dbReference type="ChEBI" id="CHEBI:58349"/>
        <dbReference type="EC" id="1.2.1.41"/>
    </reaction>
</comment>
<dbReference type="Gene3D" id="3.40.605.10">
    <property type="entry name" value="Aldehyde Dehydrogenase, Chain A, domain 1"/>
    <property type="match status" value="1"/>
</dbReference>
<dbReference type="GO" id="GO:0004350">
    <property type="term" value="F:glutamate-5-semialdehyde dehydrogenase activity"/>
    <property type="evidence" value="ECO:0007669"/>
    <property type="project" value="UniProtKB-UniRule"/>
</dbReference>
<keyword evidence="4 7" id="KW-0521">NADP</keyword>
<evidence type="ECO:0000313" key="10">
    <source>
        <dbReference type="Proteomes" id="UP000076490"/>
    </source>
</evidence>
<dbReference type="InterPro" id="IPR015590">
    <property type="entry name" value="Aldehyde_DH_dom"/>
</dbReference>
<dbReference type="InterPro" id="IPR016162">
    <property type="entry name" value="Ald_DH_N"/>
</dbReference>
<dbReference type="PIRSF" id="PIRSF000151">
    <property type="entry name" value="GPR"/>
    <property type="match status" value="1"/>
</dbReference>
<dbReference type="PANTHER" id="PTHR11063:SF8">
    <property type="entry name" value="DELTA-1-PYRROLINE-5-CARBOXYLATE SYNTHASE"/>
    <property type="match status" value="1"/>
</dbReference>
<gene>
    <name evidence="7 9" type="primary">proA</name>
    <name evidence="9" type="ORF">AV656_01100</name>
</gene>
<dbReference type="InterPro" id="IPR016161">
    <property type="entry name" value="Ald_DH/histidinol_DH"/>
</dbReference>
<evidence type="ECO:0000256" key="3">
    <source>
        <dbReference type="ARBA" id="ARBA00022650"/>
    </source>
</evidence>
<dbReference type="GO" id="GO:0005737">
    <property type="term" value="C:cytoplasm"/>
    <property type="evidence" value="ECO:0007669"/>
    <property type="project" value="UniProtKB-SubCell"/>
</dbReference>
<dbReference type="InterPro" id="IPR020593">
    <property type="entry name" value="G-glutamylP_reductase_CS"/>
</dbReference>
<dbReference type="UniPathway" id="UPA00098">
    <property type="reaction ID" value="UER00360"/>
</dbReference>
<evidence type="ECO:0000256" key="1">
    <source>
        <dbReference type="ARBA" id="ARBA00004985"/>
    </source>
</evidence>
<evidence type="ECO:0000259" key="8">
    <source>
        <dbReference type="Pfam" id="PF00171"/>
    </source>
</evidence>
<evidence type="ECO:0000256" key="5">
    <source>
        <dbReference type="ARBA" id="ARBA00023002"/>
    </source>
</evidence>
<dbReference type="AlphaFoldDB" id="A0A165HGX1"/>
<accession>A0A165HGX1</accession>
<dbReference type="CDD" id="cd07079">
    <property type="entry name" value="ALDH_F18-19_ProA-GPR"/>
    <property type="match status" value="1"/>
</dbReference>
<dbReference type="InterPro" id="IPR012134">
    <property type="entry name" value="Glu-5-SA_DH"/>
</dbReference>
<dbReference type="GO" id="GO:0050661">
    <property type="term" value="F:NADP binding"/>
    <property type="evidence" value="ECO:0007669"/>
    <property type="project" value="InterPro"/>
</dbReference>
<keyword evidence="7" id="KW-0963">Cytoplasm</keyword>
<reference evidence="9 10" key="1">
    <citation type="submission" date="2016-01" db="EMBL/GenBank/DDBJ databases">
        <title>Whole genome sequencing of Bhargavaea cecembensis T14.</title>
        <authorList>
            <person name="Hong K.W."/>
        </authorList>
    </citation>
    <scope>NUCLEOTIDE SEQUENCE [LARGE SCALE GENOMIC DNA]</scope>
    <source>
        <strain evidence="9 10">T14</strain>
    </source>
</reference>
<keyword evidence="3 7" id="KW-0641">Proline biosynthesis</keyword>
<dbReference type="Gene3D" id="3.40.309.10">
    <property type="entry name" value="Aldehyde Dehydrogenase, Chain A, domain 2"/>
    <property type="match status" value="1"/>
</dbReference>
<protein>
    <recommendedName>
        <fullName evidence="7">Gamma-glutamyl phosphate reductase</fullName>
        <shortName evidence="7">GPR</shortName>
        <ecNumber evidence="7">1.2.1.41</ecNumber>
    </recommendedName>
    <alternativeName>
        <fullName evidence="7">Glutamate-5-semialdehyde dehydrogenase</fullName>
    </alternativeName>
    <alternativeName>
        <fullName evidence="7">Glutamyl-gamma-semialdehyde dehydrogenase</fullName>
        <shortName evidence="7">GSA dehydrogenase</shortName>
    </alternativeName>
</protein>
<comment type="subcellular location">
    <subcellularLocation>
        <location evidence="7">Cytoplasm</location>
    </subcellularLocation>
</comment>
<dbReference type="InterPro" id="IPR016163">
    <property type="entry name" value="Ald_DH_C"/>
</dbReference>
<dbReference type="GO" id="GO:0055129">
    <property type="term" value="P:L-proline biosynthetic process"/>
    <property type="evidence" value="ECO:0007669"/>
    <property type="project" value="UniProtKB-UniRule"/>
</dbReference>
<proteinExistence type="inferred from homology"/>
<dbReference type="NCBIfam" id="NF001221">
    <property type="entry name" value="PRK00197.1"/>
    <property type="match status" value="1"/>
</dbReference>
<dbReference type="PROSITE" id="PS01223">
    <property type="entry name" value="PROA"/>
    <property type="match status" value="1"/>
</dbReference>
<evidence type="ECO:0000256" key="6">
    <source>
        <dbReference type="ARBA" id="ARBA00049024"/>
    </source>
</evidence>
<evidence type="ECO:0000256" key="4">
    <source>
        <dbReference type="ARBA" id="ARBA00022857"/>
    </source>
</evidence>
<dbReference type="RefSeq" id="WP_063177978.1">
    <property type="nucleotide sequence ID" value="NZ_LQNT01000001.1"/>
</dbReference>
<keyword evidence="5 7" id="KW-0560">Oxidoreductase</keyword>
<comment type="caution">
    <text evidence="9">The sequence shown here is derived from an EMBL/GenBank/DDBJ whole genome shotgun (WGS) entry which is preliminary data.</text>
</comment>